<name>A0A0F9R6W9_9ZZZZ</name>
<gene>
    <name evidence="1" type="ORF">LCGC14_0929290</name>
</gene>
<reference evidence="1" key="1">
    <citation type="journal article" date="2015" name="Nature">
        <title>Complex archaea that bridge the gap between prokaryotes and eukaryotes.</title>
        <authorList>
            <person name="Spang A."/>
            <person name="Saw J.H."/>
            <person name="Jorgensen S.L."/>
            <person name="Zaremba-Niedzwiedzka K."/>
            <person name="Martijn J."/>
            <person name="Lind A.E."/>
            <person name="van Eijk R."/>
            <person name="Schleper C."/>
            <person name="Guy L."/>
            <person name="Ettema T.J."/>
        </authorList>
    </citation>
    <scope>NUCLEOTIDE SEQUENCE</scope>
</reference>
<evidence type="ECO:0000313" key="1">
    <source>
        <dbReference type="EMBL" id="KKN21051.1"/>
    </source>
</evidence>
<sequence>MYFSLIYFRIHLDIDNFLSCKLIGRILGCNLEKMGVNLKLLEPNKIKPFLPKDDFTIDKIIKGKHKSFKETPCSLLFLNLAKIYEKNLGGDFSLKMLSDEFGLTTKLGNIIRITQYLIGDKNFLSFEVYKKVKLAVYQRVFNDDWYTDKEMIDEIFRIYEYQRAPHSIAEENGLELLSDPNDYKNQKSIMLWKCKECNHEFDKSTGNIIKALIPCTNCREKIDNLYEYICRLHFVNILSYWYESLTSVNMELFFHRTQTNTIIKHLYKNEVYHEFISLSHVDGHEKIYLNGINITKKNIKNNNLIHSSLNADYVLKNLSQVELKNFLTNIADDIEDGRIPKPTILIEFPFGYIELRVKYHNSEIKIKLLNRIPKINDDKLHDVVKDFLKIGFEFNGNQHYIYPNHLHEEVLEFLRYVTNDLIKKKIYEEQNHILIEFPNYRDLKMNHPKIIQDYIIKELEKRLEINLIDIPQFNHMKYINSSKYNFTDITTYFLGSK</sequence>
<dbReference type="EMBL" id="LAZR01003183">
    <property type="protein sequence ID" value="KKN21051.1"/>
    <property type="molecule type" value="Genomic_DNA"/>
</dbReference>
<accession>A0A0F9R6W9</accession>
<protein>
    <submittedName>
        <fullName evidence="1">Uncharacterized protein</fullName>
    </submittedName>
</protein>
<proteinExistence type="predicted"/>
<dbReference type="AlphaFoldDB" id="A0A0F9R6W9"/>
<comment type="caution">
    <text evidence="1">The sequence shown here is derived from an EMBL/GenBank/DDBJ whole genome shotgun (WGS) entry which is preliminary data.</text>
</comment>
<organism evidence="1">
    <name type="scientific">marine sediment metagenome</name>
    <dbReference type="NCBI Taxonomy" id="412755"/>
    <lineage>
        <taxon>unclassified sequences</taxon>
        <taxon>metagenomes</taxon>
        <taxon>ecological metagenomes</taxon>
    </lineage>
</organism>